<dbReference type="OrthoDB" id="2242851at2"/>
<dbReference type="InterPro" id="IPR023089">
    <property type="entry name" value="YozE_SAM-like"/>
</dbReference>
<evidence type="ECO:0000256" key="1">
    <source>
        <dbReference type="HAMAP-Rule" id="MF_01538"/>
    </source>
</evidence>
<dbReference type="RefSeq" id="WP_054721684.1">
    <property type="nucleotide sequence ID" value="NZ_AZDJ01000013.1"/>
</dbReference>
<dbReference type="NCBIfam" id="NF010193">
    <property type="entry name" value="PRK13672.1"/>
    <property type="match status" value="1"/>
</dbReference>
<dbReference type="Proteomes" id="UP000051804">
    <property type="component" value="Unassembled WGS sequence"/>
</dbReference>
<dbReference type="EMBL" id="AZDJ01000013">
    <property type="protein sequence ID" value="KRK73370.1"/>
    <property type="molecule type" value="Genomic_DNA"/>
</dbReference>
<sequence>MAQTFYQYLMTQRNPNDHGEIATFAQNAFLDLSFPKQISDFDDLSRYLELNAGYLPSMDIFDAVYREYQAHEQTGGEHE</sequence>
<keyword evidence="4" id="KW-1185">Reference proteome</keyword>
<evidence type="ECO:0000313" key="3">
    <source>
        <dbReference type="EMBL" id="KRK73370.1"/>
    </source>
</evidence>
<organism evidence="3 4">
    <name type="scientific">Lacticaseibacillus nasuensis JCM 17158</name>
    <dbReference type="NCBI Taxonomy" id="1291734"/>
    <lineage>
        <taxon>Bacteria</taxon>
        <taxon>Bacillati</taxon>
        <taxon>Bacillota</taxon>
        <taxon>Bacilli</taxon>
        <taxon>Lactobacillales</taxon>
        <taxon>Lactobacillaceae</taxon>
        <taxon>Lacticaseibacillus</taxon>
    </lineage>
</organism>
<comment type="caution">
    <text evidence="3">The sequence shown here is derived from an EMBL/GenBank/DDBJ whole genome shotgun (WGS) entry which is preliminary data.</text>
</comment>
<comment type="similarity">
    <text evidence="1">Belongs to the UPF0346 family.</text>
</comment>
<dbReference type="HAMAP" id="MF_01538">
    <property type="entry name" value="UPF0346"/>
    <property type="match status" value="1"/>
</dbReference>
<reference evidence="3 4" key="1">
    <citation type="journal article" date="2015" name="Genome Announc.">
        <title>Expanding the biotechnology potential of lactobacilli through comparative genomics of 213 strains and associated genera.</title>
        <authorList>
            <person name="Sun Z."/>
            <person name="Harris H.M."/>
            <person name="McCann A."/>
            <person name="Guo C."/>
            <person name="Argimon S."/>
            <person name="Zhang W."/>
            <person name="Yang X."/>
            <person name="Jeffery I.B."/>
            <person name="Cooney J.C."/>
            <person name="Kagawa T.F."/>
            <person name="Liu W."/>
            <person name="Song Y."/>
            <person name="Salvetti E."/>
            <person name="Wrobel A."/>
            <person name="Rasinkangas P."/>
            <person name="Parkhill J."/>
            <person name="Rea M.C."/>
            <person name="O'Sullivan O."/>
            <person name="Ritari J."/>
            <person name="Douillard F.P."/>
            <person name="Paul Ross R."/>
            <person name="Yang R."/>
            <person name="Briner A.E."/>
            <person name="Felis G.E."/>
            <person name="de Vos W.M."/>
            <person name="Barrangou R."/>
            <person name="Klaenhammer T.R."/>
            <person name="Caufield P.W."/>
            <person name="Cui Y."/>
            <person name="Zhang H."/>
            <person name="O'Toole P.W."/>
        </authorList>
    </citation>
    <scope>NUCLEOTIDE SEQUENCE [LARGE SCALE GENOMIC DNA]</scope>
    <source>
        <strain evidence="3 4">JCM 17158</strain>
    </source>
</reference>
<dbReference type="STRING" id="1291734.FD02_GL001228"/>
<proteinExistence type="inferred from homology"/>
<dbReference type="PATRIC" id="fig|1291734.4.peg.1259"/>
<dbReference type="SUPFAM" id="SSF140652">
    <property type="entry name" value="YozE-like"/>
    <property type="match status" value="1"/>
</dbReference>
<accession>A0A0R1JZN5</accession>
<protein>
    <recommendedName>
        <fullName evidence="1">UPF0346 protein FD02_GL001228</fullName>
    </recommendedName>
</protein>
<dbReference type="PIRSF" id="PIRSF037262">
    <property type="entry name" value="UCP037262"/>
    <property type="match status" value="1"/>
</dbReference>
<dbReference type="AlphaFoldDB" id="A0A0R1JZN5"/>
<dbReference type="Gene3D" id="1.10.150.260">
    <property type="entry name" value="YozE SAM-like"/>
    <property type="match status" value="1"/>
</dbReference>
<gene>
    <name evidence="3" type="ORF">FD02_GL001228</name>
</gene>
<dbReference type="InterPro" id="IPR010673">
    <property type="entry name" value="UPF0346"/>
</dbReference>
<name>A0A0R1JZN5_9LACO</name>
<dbReference type="InterPro" id="IPR036806">
    <property type="entry name" value="YozE_SAM-like_sf"/>
</dbReference>
<feature type="domain" description="YozE SAM-like" evidence="2">
    <location>
        <begin position="4"/>
        <end position="69"/>
    </location>
</feature>
<evidence type="ECO:0000313" key="4">
    <source>
        <dbReference type="Proteomes" id="UP000051804"/>
    </source>
</evidence>
<evidence type="ECO:0000259" key="2">
    <source>
        <dbReference type="Pfam" id="PF06855"/>
    </source>
</evidence>
<dbReference type="Pfam" id="PF06855">
    <property type="entry name" value="YozE_SAM_like"/>
    <property type="match status" value="1"/>
</dbReference>